<evidence type="ECO:0000256" key="2">
    <source>
        <dbReference type="ARBA" id="ARBA00005126"/>
    </source>
</evidence>
<evidence type="ECO:0000256" key="6">
    <source>
        <dbReference type="ARBA" id="ARBA00022723"/>
    </source>
</evidence>
<evidence type="ECO:0000256" key="4">
    <source>
        <dbReference type="ARBA" id="ARBA00009164"/>
    </source>
</evidence>
<dbReference type="InterPro" id="IPR036291">
    <property type="entry name" value="NAD(P)-bd_dom_sf"/>
</dbReference>
<comment type="similarity">
    <text evidence="3">Belongs to the zinc-containing alcohol dehydrogenase family.</text>
</comment>
<keyword evidence="9" id="KW-0783">Tetrahydrobiopterin biosynthesis</keyword>
<dbReference type="Proteomes" id="UP001515480">
    <property type="component" value="Unassembled WGS sequence"/>
</dbReference>
<dbReference type="Pfam" id="PF01242">
    <property type="entry name" value="PTPS"/>
    <property type="match status" value="3"/>
</dbReference>
<keyword evidence="6" id="KW-0479">Metal-binding</keyword>
<feature type="domain" description="Alcohol dehydrogenase-like C-terminal" evidence="10">
    <location>
        <begin position="1012"/>
        <end position="1113"/>
    </location>
</feature>
<dbReference type="Gene3D" id="3.40.50.720">
    <property type="entry name" value="NAD(P)-binding Rossmann-like Domain"/>
    <property type="match status" value="1"/>
</dbReference>
<evidence type="ECO:0000259" key="10">
    <source>
        <dbReference type="Pfam" id="PF00107"/>
    </source>
</evidence>
<dbReference type="CDD" id="cd08255">
    <property type="entry name" value="2-desacetyl-2-hydroxyethyl_bacteriochlorophyllide_like"/>
    <property type="match status" value="1"/>
</dbReference>
<dbReference type="InterPro" id="IPR013149">
    <property type="entry name" value="ADH-like_C"/>
</dbReference>
<dbReference type="SUPFAM" id="SSF53335">
    <property type="entry name" value="S-adenosyl-L-methionine-dependent methyltransferases"/>
    <property type="match status" value="1"/>
</dbReference>
<protein>
    <recommendedName>
        <fullName evidence="5">6-pyruvoyltetrahydropterin synthase</fullName>
        <ecNumber evidence="5">4.2.3.12</ecNumber>
    </recommendedName>
</protein>
<comment type="caution">
    <text evidence="11">The sequence shown here is derived from an EMBL/GenBank/DDBJ whole genome shotgun (WGS) entry which is preliminary data.</text>
</comment>
<evidence type="ECO:0000256" key="9">
    <source>
        <dbReference type="ARBA" id="ARBA00023007"/>
    </source>
</evidence>
<comment type="cofactor">
    <cofactor evidence="1">
        <name>Zn(2+)</name>
        <dbReference type="ChEBI" id="CHEBI:29105"/>
    </cofactor>
</comment>
<dbReference type="PANTHER" id="PTHR43350:SF19">
    <property type="entry name" value="D-GULOSIDE 3-DEHYDROGENASE"/>
    <property type="match status" value="1"/>
</dbReference>
<dbReference type="InterPro" id="IPR007115">
    <property type="entry name" value="6-PTP_synth/QueD"/>
</dbReference>
<dbReference type="GO" id="GO:0016491">
    <property type="term" value="F:oxidoreductase activity"/>
    <property type="evidence" value="ECO:0007669"/>
    <property type="project" value="UniProtKB-KW"/>
</dbReference>
<dbReference type="InterPro" id="IPR038418">
    <property type="entry name" value="6-PTP_synth/QueD_sf"/>
</dbReference>
<reference evidence="11 12" key="1">
    <citation type="journal article" date="2024" name="Science">
        <title>Giant polyketide synthase enzymes in the biosynthesis of giant marine polyether toxins.</title>
        <authorList>
            <person name="Fallon T.R."/>
            <person name="Shende V.V."/>
            <person name="Wierzbicki I.H."/>
            <person name="Pendleton A.L."/>
            <person name="Watervoot N.F."/>
            <person name="Auber R.P."/>
            <person name="Gonzalez D.J."/>
            <person name="Wisecaver J.H."/>
            <person name="Moore B.S."/>
        </authorList>
    </citation>
    <scope>NUCLEOTIDE SEQUENCE [LARGE SCALE GENOMIC DNA]</scope>
    <source>
        <strain evidence="11 12">12B1</strain>
    </source>
</reference>
<evidence type="ECO:0000256" key="1">
    <source>
        <dbReference type="ARBA" id="ARBA00001947"/>
    </source>
</evidence>
<comment type="similarity">
    <text evidence="4">Belongs to the PTPS family.</text>
</comment>
<dbReference type="GO" id="GO:0006729">
    <property type="term" value="P:tetrahydrobiopterin biosynthetic process"/>
    <property type="evidence" value="ECO:0007669"/>
    <property type="project" value="UniProtKB-KW"/>
</dbReference>
<evidence type="ECO:0000313" key="12">
    <source>
        <dbReference type="Proteomes" id="UP001515480"/>
    </source>
</evidence>
<evidence type="ECO:0000256" key="3">
    <source>
        <dbReference type="ARBA" id="ARBA00008072"/>
    </source>
</evidence>
<keyword evidence="8" id="KW-0560">Oxidoreductase</keyword>
<evidence type="ECO:0000313" key="11">
    <source>
        <dbReference type="EMBL" id="KAL1522682.1"/>
    </source>
</evidence>
<dbReference type="Pfam" id="PF00107">
    <property type="entry name" value="ADH_zinc_N"/>
    <property type="match status" value="1"/>
</dbReference>
<dbReference type="EC" id="4.2.3.12" evidence="5"/>
<proteinExistence type="inferred from homology"/>
<dbReference type="EMBL" id="JBGBPQ010000006">
    <property type="protein sequence ID" value="KAL1522682.1"/>
    <property type="molecule type" value="Genomic_DNA"/>
</dbReference>
<comment type="pathway">
    <text evidence="2">Cofactor biosynthesis; tetrahydrobiopterin biosynthesis; tetrahydrobiopterin from 7,8-dihydroneopterin triphosphate: step 1/3.</text>
</comment>
<dbReference type="GO" id="GO:0003874">
    <property type="term" value="F:6-pyruvoyltetrahydropterin synthase activity"/>
    <property type="evidence" value="ECO:0007669"/>
    <property type="project" value="UniProtKB-EC"/>
</dbReference>
<dbReference type="InterPro" id="IPR011032">
    <property type="entry name" value="GroES-like_sf"/>
</dbReference>
<accession>A0AB34JPK6</accession>
<sequence length="1185" mass="124938">MAMQSWQEGFSVRVRGRAQVAHSFSGEEFGTAQALHGITFTVDAVLSGPALLPHLNFLIDLTDAEAALREALAPYDRRNLDEMEEFAGQNTTCERFALAVWQRCAAALPPPPALTMLKIVVRESDLAFVEYERGLEAGAPPGLYTVAVRGRFMAARSLRGERFGASQRLHGATFIVDAHFHGRKLDASKGFLIDICLVERLLAESTAALHQTNLDQSLGGVNPTAVAVADAIGERLARGVAAEPLESLRLAVTEHFRPAGSRAAGEQLHTVVARGRCMIAHSFKGASFGAAQALHGCTYVVDARLSAPRVASDGGFPRERRELEAALALALGAYDRRNLDECAEFGGANTTCEMVARGVWARLAAALPAAAEGAAGGEVLSLSIRESDVACVAFQRALRPPAAAGTVLLVDLDAIEPAGQPEEAVASSPTGIVHRTPVERLAAVIPHAMYAISAEADGRAALVRLGLASLPPSRCLFGAATTSPAFWAQLPLTIGADAACLALVGGSDDVRAAAAAGGVRAPSPPLSADFPLDRALLAVVQCASSPRGAAHAARVEYLRAKRPADQAAYSAAVLDRLKEQLLPRLTPPRELRVLDLGAGILSMLAQVESLADAIGCAVVTYEAVDSDEALLAAAAAQLAERGFELSAAEEAAVTRATGASAAGAALHLTLRVADVLSLADQPAAPRDLVVASAFADLFPPPQLAALLARLAPGALAYLPITFDGVTRLEPPHNGVGSVPSDERVMAAYHEHLEAQGQYLHPSDFVRAVEAAGGAMLATGLSRLKLPPEAPLYPYMLDFVSTGTAVALWADGWDPAAWRELAIARRARFIVDNVDILLRLPEAVQPAGDSYQALELRAPRSVGFVLRTPPPLLDADTVEVRSIVSMISGGTELLMYRGDFDVSDEPLDKTIGGLKDAGLAYPMSYGYALVGTVTAAGAHVPMGWLGKRVFTFAPHAEAAYTRFPSLLEVPEWCSPADAAFLPSAETALSIAHDAHPRTGEVVYVFGAGVIGLLVIAALQGSAAVTAVDPVASRRDLALRLGAAAAVSPEQLRRRAADVSIECSGNPAALQAALDGTRDAGTVVLASWYGRKAVTLALGTRFHRSHLKIIASQVSEVVGEHAARWSKARRFEAAWALIERVRPSEKLPLTTLPFPNAAEAYDLLDRGVATIAQLRYGEEAQPHRSRF</sequence>
<dbReference type="SUPFAM" id="SSF51735">
    <property type="entry name" value="NAD(P)-binding Rossmann-fold domains"/>
    <property type="match status" value="1"/>
</dbReference>
<dbReference type="SUPFAM" id="SSF55620">
    <property type="entry name" value="Tetrahydrobiopterin biosynthesis enzymes-like"/>
    <property type="match status" value="3"/>
</dbReference>
<dbReference type="Gene3D" id="3.90.180.10">
    <property type="entry name" value="Medium-chain alcohol dehydrogenases, catalytic domain"/>
    <property type="match status" value="1"/>
</dbReference>
<dbReference type="SUPFAM" id="SSF50129">
    <property type="entry name" value="GroES-like"/>
    <property type="match status" value="1"/>
</dbReference>
<evidence type="ECO:0000256" key="8">
    <source>
        <dbReference type="ARBA" id="ARBA00023002"/>
    </source>
</evidence>
<dbReference type="Gene3D" id="3.40.50.150">
    <property type="entry name" value="Vaccinia Virus protein VP39"/>
    <property type="match status" value="1"/>
</dbReference>
<keyword evidence="7" id="KW-0862">Zinc</keyword>
<evidence type="ECO:0000256" key="5">
    <source>
        <dbReference type="ARBA" id="ARBA00013100"/>
    </source>
</evidence>
<evidence type="ECO:0000256" key="7">
    <source>
        <dbReference type="ARBA" id="ARBA00022833"/>
    </source>
</evidence>
<dbReference type="Gene3D" id="3.30.479.10">
    <property type="entry name" value="6-pyruvoyl tetrahydropterin synthase/QueD"/>
    <property type="match status" value="3"/>
</dbReference>
<dbReference type="InterPro" id="IPR029063">
    <property type="entry name" value="SAM-dependent_MTases_sf"/>
</dbReference>
<organism evidence="11 12">
    <name type="scientific">Prymnesium parvum</name>
    <name type="common">Toxic golden alga</name>
    <dbReference type="NCBI Taxonomy" id="97485"/>
    <lineage>
        <taxon>Eukaryota</taxon>
        <taxon>Haptista</taxon>
        <taxon>Haptophyta</taxon>
        <taxon>Prymnesiophyceae</taxon>
        <taxon>Prymnesiales</taxon>
        <taxon>Prymnesiaceae</taxon>
        <taxon>Prymnesium</taxon>
    </lineage>
</organism>
<dbReference type="PANTHER" id="PTHR43350">
    <property type="entry name" value="NAD-DEPENDENT ALCOHOL DEHYDROGENASE"/>
    <property type="match status" value="1"/>
</dbReference>
<gene>
    <name evidence="11" type="ORF">AB1Y20_017659</name>
</gene>
<name>A0AB34JPK6_PRYPA</name>
<dbReference type="AlphaFoldDB" id="A0AB34JPK6"/>
<dbReference type="GO" id="GO:0046872">
    <property type="term" value="F:metal ion binding"/>
    <property type="evidence" value="ECO:0007669"/>
    <property type="project" value="UniProtKB-KW"/>
</dbReference>
<keyword evidence="12" id="KW-1185">Reference proteome</keyword>